<dbReference type="SMART" id="SM00645">
    <property type="entry name" value="Pept_C1"/>
    <property type="match status" value="1"/>
</dbReference>
<feature type="domain" description="Peptidase C1A papain C-terminal" evidence="2">
    <location>
        <begin position="29"/>
        <end position="239"/>
    </location>
</feature>
<comment type="similarity">
    <text evidence="1">Belongs to the peptidase C1 family.</text>
</comment>
<accession>A0A1H8WCK6</accession>
<dbReference type="GO" id="GO:0008234">
    <property type="term" value="F:cysteine-type peptidase activity"/>
    <property type="evidence" value="ECO:0007669"/>
    <property type="project" value="InterPro"/>
</dbReference>
<dbReference type="Gene3D" id="3.90.70.10">
    <property type="entry name" value="Cysteine proteinases"/>
    <property type="match status" value="1"/>
</dbReference>
<dbReference type="PANTHER" id="PTHR12411">
    <property type="entry name" value="CYSTEINE PROTEASE FAMILY C1-RELATED"/>
    <property type="match status" value="1"/>
</dbReference>
<dbReference type="STRING" id="112903.SAMN04490178_11550"/>
<keyword evidence="4" id="KW-1185">Reference proteome</keyword>
<proteinExistence type="inferred from homology"/>
<reference evidence="3 4" key="1">
    <citation type="submission" date="2016-10" db="EMBL/GenBank/DDBJ databases">
        <authorList>
            <person name="de Groot N.N."/>
        </authorList>
    </citation>
    <scope>NUCLEOTIDE SEQUENCE [LARGE SCALE GENOMIC DNA]</scope>
    <source>
        <strain evidence="3 4">DSM 13305</strain>
    </source>
</reference>
<dbReference type="PROSITE" id="PS00639">
    <property type="entry name" value="THIOL_PROTEASE_HIS"/>
    <property type="match status" value="1"/>
</dbReference>
<sequence length="248" mass="28042">MPKYLLKKDSPDLRDYIFYSSKYKLIEHLPAKIDLRSNCSPVVDQGELGSCTANAIASGLREYWELKSTQSLITLSRLFLYYKERELEGQVNEDSGAEIRDGMKVLSQIGVCPETDWPYDIATFKNAPTDKQTTDAAIYKVNEYHRIILFSQIKAALAEELPVVIGIKVYDSFESDEVAQTGLVPMPNPGKEQYLGGHAVLIVGYDDSSKVFIVRNSWGTSWGDKGYCYLPYQYYTQGYISDCWTSKG</sequence>
<dbReference type="EMBL" id="FODY01000015">
    <property type="protein sequence ID" value="SEP25402.1"/>
    <property type="molecule type" value="Genomic_DNA"/>
</dbReference>
<dbReference type="SUPFAM" id="SSF54001">
    <property type="entry name" value="Cysteine proteinases"/>
    <property type="match status" value="1"/>
</dbReference>
<evidence type="ECO:0000256" key="1">
    <source>
        <dbReference type="ARBA" id="ARBA00008455"/>
    </source>
</evidence>
<name>A0A1H8WCK6_9FIRM</name>
<dbReference type="InterPro" id="IPR025660">
    <property type="entry name" value="Pept_his_AS"/>
</dbReference>
<dbReference type="InterPro" id="IPR038765">
    <property type="entry name" value="Papain-like_cys_pep_sf"/>
</dbReference>
<dbReference type="Proteomes" id="UP000198847">
    <property type="component" value="Unassembled WGS sequence"/>
</dbReference>
<protein>
    <submittedName>
        <fullName evidence="3">Cysteine protease, C1A family</fullName>
    </submittedName>
</protein>
<dbReference type="GO" id="GO:0006508">
    <property type="term" value="P:proteolysis"/>
    <property type="evidence" value="ECO:0007669"/>
    <property type="project" value="UniProtKB-KW"/>
</dbReference>
<evidence type="ECO:0000313" key="3">
    <source>
        <dbReference type="EMBL" id="SEP25402.1"/>
    </source>
</evidence>
<keyword evidence="3" id="KW-0645">Protease</keyword>
<dbReference type="CDD" id="cd02619">
    <property type="entry name" value="Peptidase_C1"/>
    <property type="match status" value="1"/>
</dbReference>
<dbReference type="RefSeq" id="WP_091747981.1">
    <property type="nucleotide sequence ID" value="NZ_FODY01000015.1"/>
</dbReference>
<evidence type="ECO:0000259" key="2">
    <source>
        <dbReference type="SMART" id="SM00645"/>
    </source>
</evidence>
<evidence type="ECO:0000313" key="4">
    <source>
        <dbReference type="Proteomes" id="UP000198847"/>
    </source>
</evidence>
<dbReference type="AlphaFoldDB" id="A0A1H8WCK6"/>
<organism evidence="3 4">
    <name type="scientific">Propionispora vibrioides</name>
    <dbReference type="NCBI Taxonomy" id="112903"/>
    <lineage>
        <taxon>Bacteria</taxon>
        <taxon>Bacillati</taxon>
        <taxon>Bacillota</taxon>
        <taxon>Negativicutes</taxon>
        <taxon>Selenomonadales</taxon>
        <taxon>Sporomusaceae</taxon>
        <taxon>Propionispora</taxon>
    </lineage>
</organism>
<dbReference type="Pfam" id="PF00112">
    <property type="entry name" value="Peptidase_C1"/>
    <property type="match status" value="1"/>
</dbReference>
<dbReference type="InterPro" id="IPR013128">
    <property type="entry name" value="Peptidase_C1A"/>
</dbReference>
<gene>
    <name evidence="3" type="ORF">SAMN04490178_11550</name>
</gene>
<dbReference type="OrthoDB" id="3648721at2"/>
<keyword evidence="3" id="KW-0378">Hydrolase</keyword>
<dbReference type="InterPro" id="IPR000668">
    <property type="entry name" value="Peptidase_C1A_C"/>
</dbReference>